<feature type="domain" description="Rhodopsin" evidence="8">
    <location>
        <begin position="30"/>
        <end position="275"/>
    </location>
</feature>
<proteinExistence type="inferred from homology"/>
<dbReference type="GO" id="GO:0016020">
    <property type="term" value="C:membrane"/>
    <property type="evidence" value="ECO:0007669"/>
    <property type="project" value="UniProtKB-SubCell"/>
</dbReference>
<feature type="transmembrane region" description="Helical" evidence="7">
    <location>
        <begin position="130"/>
        <end position="152"/>
    </location>
</feature>
<comment type="caution">
    <text evidence="9">The sequence shown here is derived from an EMBL/GenBank/DDBJ whole genome shotgun (WGS) entry which is preliminary data.</text>
</comment>
<feature type="transmembrane region" description="Helical" evidence="7">
    <location>
        <begin position="12"/>
        <end position="30"/>
    </location>
</feature>
<evidence type="ECO:0000259" key="8">
    <source>
        <dbReference type="Pfam" id="PF20684"/>
    </source>
</evidence>
<name>A0A2A9PHY5_OPHUN</name>
<dbReference type="Pfam" id="PF20684">
    <property type="entry name" value="Fung_rhodopsin"/>
    <property type="match status" value="1"/>
</dbReference>
<dbReference type="OrthoDB" id="5417887at2759"/>
<protein>
    <recommendedName>
        <fullName evidence="8">Rhodopsin domain-containing protein</fullName>
    </recommendedName>
</protein>
<comment type="subcellular location">
    <subcellularLocation>
        <location evidence="1">Membrane</location>
        <topology evidence="1">Multi-pass membrane protein</topology>
    </subcellularLocation>
</comment>
<evidence type="ECO:0000313" key="9">
    <source>
        <dbReference type="EMBL" id="PFH60834.1"/>
    </source>
</evidence>
<reference evidence="9 10" key="2">
    <citation type="journal article" date="2017" name="Sci. Rep.">
        <title>Ant-infecting Ophiocordyceps genomes reveal a high diversity of potential behavioral manipulation genes and a possible major role for enterotoxins.</title>
        <authorList>
            <person name="de Bekker C."/>
            <person name="Ohm R.A."/>
            <person name="Evans H.C."/>
            <person name="Brachmann A."/>
            <person name="Hughes D.P."/>
        </authorList>
    </citation>
    <scope>NUCLEOTIDE SEQUENCE [LARGE SCALE GENOMIC DNA]</scope>
    <source>
        <strain evidence="9 10">SC16a</strain>
    </source>
</reference>
<evidence type="ECO:0000256" key="7">
    <source>
        <dbReference type="SAM" id="Phobius"/>
    </source>
</evidence>
<feature type="transmembrane region" description="Helical" evidence="7">
    <location>
        <begin position="93"/>
        <end position="118"/>
    </location>
</feature>
<evidence type="ECO:0000313" key="10">
    <source>
        <dbReference type="Proteomes" id="UP000037136"/>
    </source>
</evidence>
<feature type="region of interest" description="Disordered" evidence="6">
    <location>
        <begin position="295"/>
        <end position="329"/>
    </location>
</feature>
<accession>A0A2A9PHY5</accession>
<feature type="transmembrane region" description="Helical" evidence="7">
    <location>
        <begin position="214"/>
        <end position="238"/>
    </location>
</feature>
<keyword evidence="10" id="KW-1185">Reference proteome</keyword>
<comment type="similarity">
    <text evidence="5">Belongs to the SAT4 family.</text>
</comment>
<evidence type="ECO:0000256" key="6">
    <source>
        <dbReference type="SAM" id="MobiDB-lite"/>
    </source>
</evidence>
<dbReference type="STRING" id="268505.A0A2A9PHY5"/>
<dbReference type="InterPro" id="IPR049326">
    <property type="entry name" value="Rhodopsin_dom_fungi"/>
</dbReference>
<keyword evidence="4 7" id="KW-0472">Membrane</keyword>
<gene>
    <name evidence="9" type="ORF">XA68_10241</name>
</gene>
<dbReference type="InterPro" id="IPR052337">
    <property type="entry name" value="SAT4-like"/>
</dbReference>
<evidence type="ECO:0000256" key="2">
    <source>
        <dbReference type="ARBA" id="ARBA00022692"/>
    </source>
</evidence>
<evidence type="ECO:0000256" key="5">
    <source>
        <dbReference type="ARBA" id="ARBA00038359"/>
    </source>
</evidence>
<evidence type="ECO:0000256" key="4">
    <source>
        <dbReference type="ARBA" id="ARBA00023136"/>
    </source>
</evidence>
<dbReference type="AlphaFoldDB" id="A0A2A9PHY5"/>
<dbReference type="EMBL" id="LAZP02000105">
    <property type="protein sequence ID" value="PFH60834.1"/>
    <property type="molecule type" value="Genomic_DNA"/>
</dbReference>
<dbReference type="PANTHER" id="PTHR33048">
    <property type="entry name" value="PTH11-LIKE INTEGRAL MEMBRANE PROTEIN (AFU_ORTHOLOGUE AFUA_5G11245)"/>
    <property type="match status" value="1"/>
</dbReference>
<evidence type="ECO:0000256" key="3">
    <source>
        <dbReference type="ARBA" id="ARBA00022989"/>
    </source>
</evidence>
<feature type="transmembrane region" description="Helical" evidence="7">
    <location>
        <begin position="180"/>
        <end position="202"/>
    </location>
</feature>
<sequence length="329" mass="36575">MSYGGDEDRGPFLDVINWLFCSIALAFVALRLISRNLREEQGRWGFDETCLLFAMAVILVRSIYITFCIRLGFGRHLHPLLEADVRETVRLTRHLVILQALSLWTWTLPKLPVAILLYRIFGKFKRGIGVILSSLVAFLVAVVVVQTVVTFVKCHPISKNWNPTVPGSCWNPHIYTDIGYFAGAYSAALDFGLAFFASTQVFRLQMEKSRKMLIAASLSLGIPAGVTTCIKLAMIASLNTSDITYSTVPLEVWNSVEGCALMVAASVPATRPVMRLLGKRFGEWRSLISRRKSHGSAKTEATDYSSGISSKDRVGAPPGELGREQRRWT</sequence>
<feature type="transmembrane region" description="Helical" evidence="7">
    <location>
        <begin position="51"/>
        <end position="73"/>
    </location>
</feature>
<dbReference type="Proteomes" id="UP000037136">
    <property type="component" value="Unassembled WGS sequence"/>
</dbReference>
<reference evidence="9 10" key="1">
    <citation type="journal article" date="2015" name="BMC Genomics">
        <title>Gene expression during zombie ant biting behavior reflects the complexity underlying fungal parasitic behavioral manipulation.</title>
        <authorList>
            <person name="de Bekker C."/>
            <person name="Ohm R.A."/>
            <person name="Loreto R.G."/>
            <person name="Sebastian A."/>
            <person name="Albert I."/>
            <person name="Merrow M."/>
            <person name="Brachmann A."/>
            <person name="Hughes D.P."/>
        </authorList>
    </citation>
    <scope>NUCLEOTIDE SEQUENCE [LARGE SCALE GENOMIC DNA]</scope>
    <source>
        <strain evidence="9 10">SC16a</strain>
    </source>
</reference>
<keyword evidence="3 7" id="KW-1133">Transmembrane helix</keyword>
<evidence type="ECO:0000256" key="1">
    <source>
        <dbReference type="ARBA" id="ARBA00004141"/>
    </source>
</evidence>
<organism evidence="9 10">
    <name type="scientific">Ophiocordyceps unilateralis</name>
    <name type="common">Zombie-ant fungus</name>
    <name type="synonym">Torrubia unilateralis</name>
    <dbReference type="NCBI Taxonomy" id="268505"/>
    <lineage>
        <taxon>Eukaryota</taxon>
        <taxon>Fungi</taxon>
        <taxon>Dikarya</taxon>
        <taxon>Ascomycota</taxon>
        <taxon>Pezizomycotina</taxon>
        <taxon>Sordariomycetes</taxon>
        <taxon>Hypocreomycetidae</taxon>
        <taxon>Hypocreales</taxon>
        <taxon>Ophiocordycipitaceae</taxon>
        <taxon>Ophiocordyceps</taxon>
    </lineage>
</organism>
<keyword evidence="2 7" id="KW-0812">Transmembrane</keyword>
<dbReference type="PANTHER" id="PTHR33048:SF155">
    <property type="entry name" value="INTEGRAL MEMBRANE PROTEIN"/>
    <property type="match status" value="1"/>
</dbReference>